<sequence>ASSLNESPLFNIKEFNNGLTFPLNDKGVNGEANDPSKGFHGSSGVNDGCQGALSVAGVMVDLIDCQKSDDPSLLPSFRPIRTPSLDKVD</sequence>
<keyword evidence="3" id="KW-1185">Reference proteome</keyword>
<proteinExistence type="predicted"/>
<dbReference type="EMBL" id="JACEIK010004299">
    <property type="protein sequence ID" value="MCD9644956.1"/>
    <property type="molecule type" value="Genomic_DNA"/>
</dbReference>
<gene>
    <name evidence="2" type="ORF">HAX54_033502</name>
</gene>
<evidence type="ECO:0000313" key="2">
    <source>
        <dbReference type="EMBL" id="MCD9644956.1"/>
    </source>
</evidence>
<feature type="region of interest" description="Disordered" evidence="1">
    <location>
        <begin position="69"/>
        <end position="89"/>
    </location>
</feature>
<dbReference type="Proteomes" id="UP000823775">
    <property type="component" value="Unassembled WGS sequence"/>
</dbReference>
<feature type="non-terminal residue" evidence="2">
    <location>
        <position position="1"/>
    </location>
</feature>
<feature type="non-terminal residue" evidence="2">
    <location>
        <position position="89"/>
    </location>
</feature>
<comment type="caution">
    <text evidence="2">The sequence shown here is derived from an EMBL/GenBank/DDBJ whole genome shotgun (WGS) entry which is preliminary data.</text>
</comment>
<accession>A0ABS8VF42</accession>
<protein>
    <submittedName>
        <fullName evidence="2">Uncharacterized protein</fullName>
    </submittedName>
</protein>
<reference evidence="2 3" key="1">
    <citation type="journal article" date="2021" name="BMC Genomics">
        <title>Datura genome reveals duplications of psychoactive alkaloid biosynthetic genes and high mutation rate following tissue culture.</title>
        <authorList>
            <person name="Rajewski A."/>
            <person name="Carter-House D."/>
            <person name="Stajich J."/>
            <person name="Litt A."/>
        </authorList>
    </citation>
    <scope>NUCLEOTIDE SEQUENCE [LARGE SCALE GENOMIC DNA]</scope>
    <source>
        <strain evidence="2">AR-01</strain>
    </source>
</reference>
<organism evidence="2 3">
    <name type="scientific">Datura stramonium</name>
    <name type="common">Jimsonweed</name>
    <name type="synonym">Common thornapple</name>
    <dbReference type="NCBI Taxonomy" id="4076"/>
    <lineage>
        <taxon>Eukaryota</taxon>
        <taxon>Viridiplantae</taxon>
        <taxon>Streptophyta</taxon>
        <taxon>Embryophyta</taxon>
        <taxon>Tracheophyta</taxon>
        <taxon>Spermatophyta</taxon>
        <taxon>Magnoliopsida</taxon>
        <taxon>eudicotyledons</taxon>
        <taxon>Gunneridae</taxon>
        <taxon>Pentapetalae</taxon>
        <taxon>asterids</taxon>
        <taxon>lamiids</taxon>
        <taxon>Solanales</taxon>
        <taxon>Solanaceae</taxon>
        <taxon>Solanoideae</taxon>
        <taxon>Datureae</taxon>
        <taxon>Datura</taxon>
    </lineage>
</organism>
<name>A0ABS8VF42_DATST</name>
<evidence type="ECO:0000313" key="3">
    <source>
        <dbReference type="Proteomes" id="UP000823775"/>
    </source>
</evidence>
<evidence type="ECO:0000256" key="1">
    <source>
        <dbReference type="SAM" id="MobiDB-lite"/>
    </source>
</evidence>